<dbReference type="InterPro" id="IPR027396">
    <property type="entry name" value="DsrEFH-like"/>
</dbReference>
<reference evidence="3 4" key="3">
    <citation type="submission" date="2017-03" db="EMBL/GenBank/DDBJ databases">
        <authorList>
            <person name="Regsiter A."/>
            <person name="William W."/>
        </authorList>
    </citation>
    <scope>NUCLEOTIDE SEQUENCE [LARGE SCALE GENOMIC DNA]</scope>
    <source>
        <strain evidence="3">PRJEB5721</strain>
    </source>
</reference>
<dbReference type="SUPFAM" id="SSF75169">
    <property type="entry name" value="DsrEFH-like"/>
    <property type="match status" value="1"/>
</dbReference>
<dbReference type="EMBL" id="CCCS020000034">
    <property type="protein sequence ID" value="CDQ10161.1"/>
    <property type="molecule type" value="Genomic_DNA"/>
</dbReference>
<reference evidence="2 5" key="4">
    <citation type="submission" date="2020-07" db="EMBL/GenBank/DDBJ databases">
        <title>Complete genome sequence analysis of Acidithiobacillus ferrivorans XJFY6S-08 reveals extreme environmental adaptation to alpine acid mine drainage.</title>
        <authorList>
            <person name="Yan L."/>
            <person name="Ni Y."/>
        </authorList>
    </citation>
    <scope>NUCLEOTIDE SEQUENCE [LARGE SCALE GENOMIC DNA]</scope>
    <source>
        <strain evidence="2 5">XJFY6S-08</strain>
    </source>
</reference>
<gene>
    <name evidence="3" type="ORF">AFERRI_10152</name>
    <name evidence="1" type="ORF">AFERRI_40113</name>
    <name evidence="2" type="ORF">H2515_08685</name>
</gene>
<keyword evidence="4" id="KW-1185">Reference proteome</keyword>
<reference evidence="1" key="2">
    <citation type="submission" date="2014-07" db="EMBL/GenBank/DDBJ databases">
        <title>Initial genome analysis of the psychrotolerant acidophile Acidithiobacillus ferrivorans CF27: insights into iron and sulfur oxidation pathways and into biofilm formation.</title>
        <authorList>
            <person name="Talla E."/>
            <person name="Hedrich S."/>
            <person name="Mangenot S."/>
            <person name="Ji B."/>
            <person name="Johnson D.B."/>
            <person name="Barbe V."/>
            <person name="Bonnefoy V."/>
        </authorList>
    </citation>
    <scope>NUCLEOTIDE SEQUENCE [LARGE SCALE GENOMIC DNA]</scope>
    <source>
        <strain evidence="1">CF27</strain>
    </source>
</reference>
<evidence type="ECO:0000313" key="5">
    <source>
        <dbReference type="Proteomes" id="UP000595420"/>
    </source>
</evidence>
<dbReference type="EMBL" id="CP059488">
    <property type="protein sequence ID" value="QQD71550.1"/>
    <property type="molecule type" value="Genomic_DNA"/>
</dbReference>
<evidence type="ECO:0000313" key="4">
    <source>
        <dbReference type="Proteomes" id="UP000193925"/>
    </source>
</evidence>
<dbReference type="EMBL" id="LT841305">
    <property type="protein sequence ID" value="SMH64119.1"/>
    <property type="molecule type" value="Genomic_DNA"/>
</dbReference>
<dbReference type="RefSeq" id="WP_035192497.1">
    <property type="nucleotide sequence ID" value="NZ_CCCS020000034.1"/>
</dbReference>
<organism evidence="1">
    <name type="scientific">Acidithiobacillus ferrivorans</name>
    <dbReference type="NCBI Taxonomy" id="160808"/>
    <lineage>
        <taxon>Bacteria</taxon>
        <taxon>Pseudomonadati</taxon>
        <taxon>Pseudomonadota</taxon>
        <taxon>Acidithiobacillia</taxon>
        <taxon>Acidithiobacillales</taxon>
        <taxon>Acidithiobacillaceae</taxon>
        <taxon>Acidithiobacillus</taxon>
    </lineage>
</organism>
<evidence type="ECO:0000313" key="2">
    <source>
        <dbReference type="EMBL" id="QQD71550.1"/>
    </source>
</evidence>
<dbReference type="AlphaFoldDB" id="A0A060UPF3"/>
<dbReference type="PANTHER" id="PTHR37691">
    <property type="entry name" value="BLR3518 PROTEIN"/>
    <property type="match status" value="1"/>
</dbReference>
<dbReference type="Proteomes" id="UP000595420">
    <property type="component" value="Chromosome"/>
</dbReference>
<dbReference type="PANTHER" id="PTHR37691:SF1">
    <property type="entry name" value="BLR3518 PROTEIN"/>
    <property type="match status" value="1"/>
</dbReference>
<proteinExistence type="predicted"/>
<dbReference type="Proteomes" id="UP000193925">
    <property type="component" value="Chromosome AFERRI"/>
</dbReference>
<accession>A0A060UPF3</accession>
<reference evidence="1" key="1">
    <citation type="submission" date="2014-03" db="EMBL/GenBank/DDBJ databases">
        <authorList>
            <person name="Genoscope - CEA"/>
        </authorList>
    </citation>
    <scope>NUCLEOTIDE SEQUENCE [LARGE SCALE GENOMIC DNA]</scope>
    <source>
        <strain evidence="1">CF27</strain>
    </source>
</reference>
<evidence type="ECO:0000313" key="3">
    <source>
        <dbReference type="EMBL" id="SMH64119.1"/>
    </source>
</evidence>
<name>A0A060UPF3_9PROT</name>
<evidence type="ECO:0000313" key="1">
    <source>
        <dbReference type="EMBL" id="CDQ10161.1"/>
    </source>
</evidence>
<protein>
    <submittedName>
        <fullName evidence="1">Uncharacterized protein</fullName>
    </submittedName>
</protein>
<dbReference type="Gene3D" id="3.40.1260.10">
    <property type="entry name" value="DsrEFH-like"/>
    <property type="match status" value="1"/>
</dbReference>
<sequence>MKRSIRVAIMGAVTALSLLGGIGAADAGITVLKDSNFASPTFTHSHPFAKAHIVLQVSQDSPARWGLVLSNAQNLMNYFGQEEVQIVIVAFGPGLKMYLANSPVAEKIASLDAEGVEFDACDNTYKAMTKELGHPPKLVSQAVIVPGGIVRIMQLEQHGFDYVKP</sequence>